<evidence type="ECO:0000313" key="1">
    <source>
        <dbReference type="EMBL" id="KAJ0111131.1"/>
    </source>
</evidence>
<dbReference type="Proteomes" id="UP001164250">
    <property type="component" value="Chromosome 1"/>
</dbReference>
<gene>
    <name evidence="1" type="ORF">Patl1_00254</name>
</gene>
<protein>
    <submittedName>
        <fullName evidence="1">Uncharacterized protein</fullName>
    </submittedName>
</protein>
<comment type="caution">
    <text evidence="1">The sequence shown here is derived from an EMBL/GenBank/DDBJ whole genome shotgun (WGS) entry which is preliminary data.</text>
</comment>
<accession>A0ACC1C6E6</accession>
<sequence length="168" mass="18013">MISFACGIGLGLASRDGLFAIPRNVALCNEGARVKTISEVVKPSSSWRSHNITEGDRPMWSCVNNNIFSSIRNSTLLPSFIFSLLLLLPSLCSPPLVPYLSWTVLITPHPSLLSLIPVGVHLIYAIDGGRVGGRGKGLENDRERSRGRRGGGSSSGGKDKIDALGRLM</sequence>
<keyword evidence="2" id="KW-1185">Reference proteome</keyword>
<name>A0ACC1C6E6_9ROSI</name>
<proteinExistence type="predicted"/>
<reference evidence="2" key="1">
    <citation type="journal article" date="2023" name="G3 (Bethesda)">
        <title>Genome assembly and association tests identify interacting loci associated with vigor, precocity, and sex in interspecific pistachio rootstocks.</title>
        <authorList>
            <person name="Palmer W."/>
            <person name="Jacygrad E."/>
            <person name="Sagayaradj S."/>
            <person name="Cavanaugh K."/>
            <person name="Han R."/>
            <person name="Bertier L."/>
            <person name="Beede B."/>
            <person name="Kafkas S."/>
            <person name="Golino D."/>
            <person name="Preece J."/>
            <person name="Michelmore R."/>
        </authorList>
    </citation>
    <scope>NUCLEOTIDE SEQUENCE [LARGE SCALE GENOMIC DNA]</scope>
</reference>
<evidence type="ECO:0000313" key="2">
    <source>
        <dbReference type="Proteomes" id="UP001164250"/>
    </source>
</evidence>
<dbReference type="EMBL" id="CM047897">
    <property type="protein sequence ID" value="KAJ0111131.1"/>
    <property type="molecule type" value="Genomic_DNA"/>
</dbReference>
<organism evidence="1 2">
    <name type="scientific">Pistacia atlantica</name>
    <dbReference type="NCBI Taxonomy" id="434234"/>
    <lineage>
        <taxon>Eukaryota</taxon>
        <taxon>Viridiplantae</taxon>
        <taxon>Streptophyta</taxon>
        <taxon>Embryophyta</taxon>
        <taxon>Tracheophyta</taxon>
        <taxon>Spermatophyta</taxon>
        <taxon>Magnoliopsida</taxon>
        <taxon>eudicotyledons</taxon>
        <taxon>Gunneridae</taxon>
        <taxon>Pentapetalae</taxon>
        <taxon>rosids</taxon>
        <taxon>malvids</taxon>
        <taxon>Sapindales</taxon>
        <taxon>Anacardiaceae</taxon>
        <taxon>Pistacia</taxon>
    </lineage>
</organism>